<evidence type="ECO:0000256" key="1">
    <source>
        <dbReference type="ARBA" id="ARBA00022741"/>
    </source>
</evidence>
<protein>
    <submittedName>
        <fullName evidence="7">ATP-dependent helicase HrpB</fullName>
    </submittedName>
</protein>
<dbReference type="SMART" id="SM00847">
    <property type="entry name" value="HA2"/>
    <property type="match status" value="1"/>
</dbReference>
<evidence type="ECO:0000259" key="6">
    <source>
        <dbReference type="PROSITE" id="PS51194"/>
    </source>
</evidence>
<name>A0ABQ6J018_9MICO</name>
<keyword evidence="2" id="KW-0378">Hydrolase</keyword>
<sequence>MGDPAARFDLDRIGAGLPFAAAVGDLEDALSAGAVVIEAPPGTGKTTLVPPVVANAVPGRVVLTQPRRIAAGAAARRLASLTGTRVGDLVGITIRGRHEVGPATRIEIVTPGVLLRRLIGDPALTGVDAVVLDEVHERGLDTDLLVGMLAEVRALRDDLTLVAMSATLDDRLADVLGARVVRAEHVLHPLEVDWAPPPGPFADTRGLARDFVDHVVAVTLDAWERTPAAGDALVFMPAVADVEHVARGLRPRLPGVDVLELHGRLPLADQDRVTAGRGEGDPPRVVVTTALAESSLTVPGVRLVVDAGLSREPRRDAARAMSGLVTVRCSRDAAIQRAGRAAREGPGRVVRCYDRHTFGAMPAHVTPEVAVADLTAAALTLAAWGAPAGVGLPLPDPLSGPALTDALRILTDLGAIDDDGRITDEGRRLVALPTDPRLARALLAPEVGTAAAAEVVAMLGDDLRPEGADLERLLTALRSGRHPAVGRWRRERDRLRRIASGIADPSSAPDGHTPVGAVVALAQPGWIARRSGESYLLATGTRAALPPGSSLAGHAWLAVADVARAQGRATADSGAMIRAAAPLTEDGALRAGSHLVADEERCLLDGGKVVARRIRRLGAIELSTTPTPPSPAAVEALWREVLQRDGIDVLRPSRAGVAFRRRLAFLHHHLGAPWPDVSDAALAAAPESWFDLTVTRVDAVDLAVRLQALLPWPQAARLDELAPTHLVLAGGTRARVEYPVDPSAERPVVAVRLQACFGQVRTPVLADGRAPVVFHLLSPAGRPLAITDDLASFWAGPYAHVRAEMRGRYPKHAWPQDPSREHP</sequence>
<dbReference type="RefSeq" id="WP_284305741.1">
    <property type="nucleotide sequence ID" value="NZ_BSUO01000001.1"/>
</dbReference>
<evidence type="ECO:0000256" key="4">
    <source>
        <dbReference type="ARBA" id="ARBA00022840"/>
    </source>
</evidence>
<evidence type="ECO:0000259" key="5">
    <source>
        <dbReference type="PROSITE" id="PS51192"/>
    </source>
</evidence>
<accession>A0ABQ6J018</accession>
<dbReference type="Pfam" id="PF00270">
    <property type="entry name" value="DEAD"/>
    <property type="match status" value="1"/>
</dbReference>
<dbReference type="InterPro" id="IPR014001">
    <property type="entry name" value="Helicase_ATP-bd"/>
</dbReference>
<dbReference type="InterPro" id="IPR013689">
    <property type="entry name" value="RNA_helicase_ATP-dep_HrpB_C"/>
</dbReference>
<dbReference type="PIRSF" id="PIRSF005496">
    <property type="entry name" value="ATP_hel_hrpB"/>
    <property type="match status" value="1"/>
</dbReference>
<dbReference type="InterPro" id="IPR007502">
    <property type="entry name" value="Helicase-assoc_dom"/>
</dbReference>
<dbReference type="SMART" id="SM00490">
    <property type="entry name" value="HELICc"/>
    <property type="match status" value="1"/>
</dbReference>
<dbReference type="Proteomes" id="UP001157126">
    <property type="component" value="Unassembled WGS sequence"/>
</dbReference>
<dbReference type="Pfam" id="PF08482">
    <property type="entry name" value="HrpB_C"/>
    <property type="match status" value="1"/>
</dbReference>
<dbReference type="Gene3D" id="1.20.120.1080">
    <property type="match status" value="1"/>
</dbReference>
<dbReference type="SMART" id="SM00487">
    <property type="entry name" value="DEXDc"/>
    <property type="match status" value="1"/>
</dbReference>
<dbReference type="InterPro" id="IPR010225">
    <property type="entry name" value="HrpB"/>
</dbReference>
<dbReference type="PROSITE" id="PS51194">
    <property type="entry name" value="HELICASE_CTER"/>
    <property type="match status" value="1"/>
</dbReference>
<dbReference type="SUPFAM" id="SSF52540">
    <property type="entry name" value="P-loop containing nucleoside triphosphate hydrolases"/>
    <property type="match status" value="1"/>
</dbReference>
<dbReference type="PANTHER" id="PTHR43519">
    <property type="entry name" value="ATP-DEPENDENT RNA HELICASE HRPB"/>
    <property type="match status" value="1"/>
</dbReference>
<feature type="domain" description="Helicase ATP-binding" evidence="5">
    <location>
        <begin position="26"/>
        <end position="186"/>
    </location>
</feature>
<keyword evidence="8" id="KW-1185">Reference proteome</keyword>
<proteinExistence type="predicted"/>
<dbReference type="NCBIfam" id="TIGR01970">
    <property type="entry name" value="DEAH_box_HrpB"/>
    <property type="match status" value="1"/>
</dbReference>
<evidence type="ECO:0000313" key="7">
    <source>
        <dbReference type="EMBL" id="GMA42303.1"/>
    </source>
</evidence>
<dbReference type="GO" id="GO:0004386">
    <property type="term" value="F:helicase activity"/>
    <property type="evidence" value="ECO:0007669"/>
    <property type="project" value="UniProtKB-KW"/>
</dbReference>
<evidence type="ECO:0000313" key="8">
    <source>
        <dbReference type="Proteomes" id="UP001157126"/>
    </source>
</evidence>
<dbReference type="PANTHER" id="PTHR43519:SF1">
    <property type="entry name" value="ATP-DEPENDENT RNA HELICASE HRPB"/>
    <property type="match status" value="1"/>
</dbReference>
<reference evidence="8" key="1">
    <citation type="journal article" date="2019" name="Int. J. Syst. Evol. Microbiol.">
        <title>The Global Catalogue of Microorganisms (GCM) 10K type strain sequencing project: providing services to taxonomists for standard genome sequencing and annotation.</title>
        <authorList>
            <consortium name="The Broad Institute Genomics Platform"/>
            <consortium name="The Broad Institute Genome Sequencing Center for Infectious Disease"/>
            <person name="Wu L."/>
            <person name="Ma J."/>
        </authorList>
    </citation>
    <scope>NUCLEOTIDE SEQUENCE [LARGE SCALE GENOMIC DNA]</scope>
    <source>
        <strain evidence="8">NBRC 113072</strain>
    </source>
</reference>
<feature type="domain" description="Helicase C-terminal" evidence="6">
    <location>
        <begin position="210"/>
        <end position="380"/>
    </location>
</feature>
<dbReference type="CDD" id="cd18791">
    <property type="entry name" value="SF2_C_RHA"/>
    <property type="match status" value="1"/>
</dbReference>
<evidence type="ECO:0000256" key="3">
    <source>
        <dbReference type="ARBA" id="ARBA00022806"/>
    </source>
</evidence>
<dbReference type="EMBL" id="BSUO01000001">
    <property type="protein sequence ID" value="GMA42303.1"/>
    <property type="molecule type" value="Genomic_DNA"/>
</dbReference>
<dbReference type="PROSITE" id="PS51192">
    <property type="entry name" value="HELICASE_ATP_BIND_1"/>
    <property type="match status" value="1"/>
</dbReference>
<keyword evidence="3 7" id="KW-0347">Helicase</keyword>
<keyword evidence="1" id="KW-0547">Nucleotide-binding</keyword>
<dbReference type="Gene3D" id="3.40.50.300">
    <property type="entry name" value="P-loop containing nucleotide triphosphate hydrolases"/>
    <property type="match status" value="2"/>
</dbReference>
<gene>
    <name evidence="7" type="ORF">GCM10025883_43480</name>
</gene>
<comment type="caution">
    <text evidence="7">The sequence shown here is derived from an EMBL/GenBank/DDBJ whole genome shotgun (WGS) entry which is preliminary data.</text>
</comment>
<evidence type="ECO:0000256" key="2">
    <source>
        <dbReference type="ARBA" id="ARBA00022801"/>
    </source>
</evidence>
<keyword evidence="4" id="KW-0067">ATP-binding</keyword>
<dbReference type="Pfam" id="PF00271">
    <property type="entry name" value="Helicase_C"/>
    <property type="match status" value="1"/>
</dbReference>
<dbReference type="InterPro" id="IPR001650">
    <property type="entry name" value="Helicase_C-like"/>
</dbReference>
<dbReference type="InterPro" id="IPR048333">
    <property type="entry name" value="HA2_WH"/>
</dbReference>
<dbReference type="InterPro" id="IPR027417">
    <property type="entry name" value="P-loop_NTPase"/>
</dbReference>
<organism evidence="7 8">
    <name type="scientific">Mobilicoccus caccae</name>
    <dbReference type="NCBI Taxonomy" id="1859295"/>
    <lineage>
        <taxon>Bacteria</taxon>
        <taxon>Bacillati</taxon>
        <taxon>Actinomycetota</taxon>
        <taxon>Actinomycetes</taxon>
        <taxon>Micrococcales</taxon>
        <taxon>Dermatophilaceae</taxon>
        <taxon>Mobilicoccus</taxon>
    </lineage>
</organism>
<dbReference type="Pfam" id="PF04408">
    <property type="entry name" value="WHD_HA2"/>
    <property type="match status" value="1"/>
</dbReference>
<dbReference type="InterPro" id="IPR011545">
    <property type="entry name" value="DEAD/DEAH_box_helicase_dom"/>
</dbReference>